<organism evidence="1 2">
    <name type="scientific">Actinobacteria bacterium BACL2 MAG-120813-bin23</name>
    <dbReference type="NCBI Taxonomy" id="1655569"/>
    <lineage>
        <taxon>Bacteria</taxon>
        <taxon>Bacillati</taxon>
        <taxon>Actinomycetota</taxon>
        <taxon>Actinomycetes</taxon>
        <taxon>Actinomycetes incertae sedis</taxon>
        <taxon>ac1 cluster</taxon>
    </lineage>
</organism>
<reference evidence="1 2" key="1">
    <citation type="submission" date="2015-10" db="EMBL/GenBank/DDBJ databases">
        <title>Metagenome-Assembled Genomes uncover a global brackish microbiome.</title>
        <authorList>
            <person name="Hugerth L.W."/>
            <person name="Larsson J."/>
            <person name="Alneberg J."/>
            <person name="Lindh M.V."/>
            <person name="Legrand C."/>
            <person name="Pinhassi J."/>
            <person name="Andersson A.F."/>
        </authorList>
    </citation>
    <scope>NUCLEOTIDE SEQUENCE [LARGE SCALE GENOMIC DNA]</scope>
    <source>
        <strain evidence="1">BACL2 MAG-120813-bin23</strain>
    </source>
</reference>
<protein>
    <submittedName>
        <fullName evidence="1">Uncharacterized protein</fullName>
    </submittedName>
</protein>
<name>A0A0R2QC38_9ACTN</name>
<sequence>MNLKGYLKVMRFLINVIESIDRPAHSRQEIDAIDAFNDEMVAAGQRVLAVGITSPENSIQIDNRDGQVKYIKESLS</sequence>
<gene>
    <name evidence="1" type="ORF">ABR61_00295</name>
</gene>
<dbReference type="Proteomes" id="UP000054212">
    <property type="component" value="Unassembled WGS sequence"/>
</dbReference>
<evidence type="ECO:0000313" key="1">
    <source>
        <dbReference type="EMBL" id="KRO44986.1"/>
    </source>
</evidence>
<dbReference type="EMBL" id="LIAT01000055">
    <property type="protein sequence ID" value="KRO44986.1"/>
    <property type="molecule type" value="Genomic_DNA"/>
</dbReference>
<proteinExistence type="predicted"/>
<comment type="caution">
    <text evidence="1">The sequence shown here is derived from an EMBL/GenBank/DDBJ whole genome shotgun (WGS) entry which is preliminary data.</text>
</comment>
<dbReference type="AlphaFoldDB" id="A0A0R2QC38"/>
<evidence type="ECO:0000313" key="2">
    <source>
        <dbReference type="Proteomes" id="UP000054212"/>
    </source>
</evidence>
<accession>A0A0R2QC38</accession>